<proteinExistence type="inferred from homology"/>
<evidence type="ECO:0000256" key="8">
    <source>
        <dbReference type="ARBA" id="ARBA00022840"/>
    </source>
</evidence>
<evidence type="ECO:0000256" key="1">
    <source>
        <dbReference type="ARBA" id="ARBA00001946"/>
    </source>
</evidence>
<dbReference type="SUPFAM" id="SSF56059">
    <property type="entry name" value="Glutathione synthetase ATP-binding domain-like"/>
    <property type="match status" value="1"/>
</dbReference>
<accession>A0A8S0FT89</accession>
<evidence type="ECO:0000313" key="11">
    <source>
        <dbReference type="EMBL" id="BBU83566.1"/>
    </source>
</evidence>
<sequence>MRRGVALSAGVQRMVRSDLASSGVMFSIDTESGFDQVVFITSAWGLGEMVVQGAVNPDEFYVHKPTLAANRPAIVRRTMGSKKIRMVYAPTQEHGKQVKIEDVPQEQRDIFSLTNEEVQELAKQAVQIEKHYGRPMDIEWAKDGHTGKLFIVQARPETVRSRGQVMEREGIRCIHRVRLSPKAVLSVIASARVR</sequence>
<evidence type="ECO:0000256" key="5">
    <source>
        <dbReference type="ARBA" id="ARBA00022723"/>
    </source>
</evidence>
<organism evidence="11 12">
    <name type="scientific">Escherichia coli</name>
    <dbReference type="NCBI Taxonomy" id="562"/>
    <lineage>
        <taxon>Bacteria</taxon>
        <taxon>Pseudomonadati</taxon>
        <taxon>Pseudomonadota</taxon>
        <taxon>Gammaproteobacteria</taxon>
        <taxon>Enterobacterales</taxon>
        <taxon>Enterobacteriaceae</taxon>
        <taxon>Escherichia</taxon>
    </lineage>
</organism>
<keyword evidence="8" id="KW-0067">ATP-binding</keyword>
<evidence type="ECO:0000313" key="12">
    <source>
        <dbReference type="Proteomes" id="UP000467488"/>
    </source>
</evidence>
<evidence type="ECO:0000259" key="10">
    <source>
        <dbReference type="Pfam" id="PF01326"/>
    </source>
</evidence>
<evidence type="ECO:0000256" key="7">
    <source>
        <dbReference type="ARBA" id="ARBA00022777"/>
    </source>
</evidence>
<dbReference type="Gene3D" id="3.30.470.20">
    <property type="entry name" value="ATP-grasp fold, B domain"/>
    <property type="match status" value="1"/>
</dbReference>
<reference evidence="11 12" key="1">
    <citation type="submission" date="2020-01" db="EMBL/GenBank/DDBJ databases">
        <title>Dynamics of blaIMP-6 dissemination in carbapenem resistant Enterobacteriacea isolated from regional surveillance in Osaka, Japan.</title>
        <authorList>
            <person name="Abe R."/>
            <person name="Akeda Y."/>
            <person name="Sugawara Y."/>
            <person name="Yamamoto N."/>
            <person name="Tomono K."/>
            <person name="Takeuchi D."/>
            <person name="Kawahara R."/>
            <person name="Hamada S."/>
        </authorList>
    </citation>
    <scope>NUCLEOTIDE SEQUENCE [LARGE SCALE GENOMIC DNA]</scope>
    <source>
        <strain evidence="11 12">E300</strain>
    </source>
</reference>
<gene>
    <name evidence="11" type="ORF">EIMP300_49660</name>
</gene>
<evidence type="ECO:0000256" key="2">
    <source>
        <dbReference type="ARBA" id="ARBA00007837"/>
    </source>
</evidence>
<dbReference type="PANTHER" id="PTHR43030:SF1">
    <property type="entry name" value="PHOSPHOENOLPYRUVATE SYNTHASE"/>
    <property type="match status" value="1"/>
</dbReference>
<evidence type="ECO:0000256" key="6">
    <source>
        <dbReference type="ARBA" id="ARBA00022741"/>
    </source>
</evidence>
<dbReference type="GO" id="GO:0005524">
    <property type="term" value="F:ATP binding"/>
    <property type="evidence" value="ECO:0007669"/>
    <property type="project" value="UniProtKB-KW"/>
</dbReference>
<keyword evidence="7" id="KW-0418">Kinase</keyword>
<keyword evidence="4" id="KW-0808">Transferase</keyword>
<keyword evidence="6" id="KW-0547">Nucleotide-binding</keyword>
<evidence type="ECO:0000256" key="4">
    <source>
        <dbReference type="ARBA" id="ARBA00022679"/>
    </source>
</evidence>
<dbReference type="PANTHER" id="PTHR43030">
    <property type="entry name" value="PHOSPHOENOLPYRUVATE SYNTHASE"/>
    <property type="match status" value="1"/>
</dbReference>
<dbReference type="InterPro" id="IPR006319">
    <property type="entry name" value="PEP_synth"/>
</dbReference>
<protein>
    <recommendedName>
        <fullName evidence="3">Phosphoenolpyruvate synthase</fullName>
    </recommendedName>
</protein>
<keyword evidence="9" id="KW-0460">Magnesium</keyword>
<evidence type="ECO:0000256" key="9">
    <source>
        <dbReference type="ARBA" id="ARBA00022842"/>
    </source>
</evidence>
<comment type="cofactor">
    <cofactor evidence="1">
        <name>Mg(2+)</name>
        <dbReference type="ChEBI" id="CHEBI:18420"/>
    </cofactor>
</comment>
<dbReference type="AlphaFoldDB" id="A0A8S0FT89"/>
<dbReference type="InterPro" id="IPR002192">
    <property type="entry name" value="PPDK_AMP/ATP-bd"/>
</dbReference>
<keyword evidence="5" id="KW-0479">Metal-binding</keyword>
<name>A0A8S0FT89_ECOLX</name>
<dbReference type="EMBL" id="AP022360">
    <property type="protein sequence ID" value="BBU83566.1"/>
    <property type="molecule type" value="Genomic_DNA"/>
</dbReference>
<feature type="domain" description="Pyruvate phosphate dikinase AMP/ATP-binding" evidence="10">
    <location>
        <begin position="4"/>
        <end position="166"/>
    </location>
</feature>
<dbReference type="Proteomes" id="UP000467488">
    <property type="component" value="Chromosome"/>
</dbReference>
<dbReference type="GO" id="GO:0008986">
    <property type="term" value="F:pyruvate, water dikinase activity"/>
    <property type="evidence" value="ECO:0007669"/>
    <property type="project" value="InterPro"/>
</dbReference>
<comment type="similarity">
    <text evidence="2">Belongs to the PEP-utilizing enzyme family.</text>
</comment>
<dbReference type="GO" id="GO:0046872">
    <property type="term" value="F:metal ion binding"/>
    <property type="evidence" value="ECO:0007669"/>
    <property type="project" value="UniProtKB-KW"/>
</dbReference>
<evidence type="ECO:0000256" key="3">
    <source>
        <dbReference type="ARBA" id="ARBA00021623"/>
    </source>
</evidence>
<dbReference type="FunFam" id="3.30.470.20:FF:000017">
    <property type="entry name" value="Phosphoenolpyruvate synthase"/>
    <property type="match status" value="1"/>
</dbReference>
<dbReference type="Pfam" id="PF01326">
    <property type="entry name" value="PPDK_N"/>
    <property type="match status" value="1"/>
</dbReference>